<dbReference type="UniPathway" id="UPA00143"/>
<dbReference type="InParanoid" id="A0A2R6R7J7"/>
<dbReference type="Gramene" id="PSS23516">
    <property type="protein sequence ID" value="PSS23516"/>
    <property type="gene ID" value="CEY00_Acc08340"/>
</dbReference>
<dbReference type="PROSITE" id="PS51698">
    <property type="entry name" value="U_BOX"/>
    <property type="match status" value="1"/>
</dbReference>
<dbReference type="OrthoDB" id="7537227at2759"/>
<dbReference type="InterPro" id="IPR036537">
    <property type="entry name" value="Adaptor_Cbl_N_dom_sf"/>
</dbReference>
<dbReference type="Pfam" id="PF00514">
    <property type="entry name" value="Arm"/>
    <property type="match status" value="1"/>
</dbReference>
<dbReference type="OMA" id="QLCECDI"/>
<evidence type="ECO:0000256" key="1">
    <source>
        <dbReference type="ARBA" id="ARBA00000900"/>
    </source>
</evidence>
<feature type="domain" description="U-box" evidence="7">
    <location>
        <begin position="260"/>
        <end position="334"/>
    </location>
</feature>
<dbReference type="CDD" id="cd16664">
    <property type="entry name" value="RING-Ubox_PUB"/>
    <property type="match status" value="1"/>
</dbReference>
<evidence type="ECO:0000259" key="7">
    <source>
        <dbReference type="PROSITE" id="PS51698"/>
    </source>
</evidence>
<evidence type="ECO:0000256" key="3">
    <source>
        <dbReference type="ARBA" id="ARBA00012483"/>
    </source>
</evidence>
<reference evidence="9" key="2">
    <citation type="journal article" date="2018" name="BMC Genomics">
        <title>A manually annotated Actinidia chinensis var. chinensis (kiwifruit) genome highlights the challenges associated with draft genomes and gene prediction in plants.</title>
        <authorList>
            <person name="Pilkington S.M."/>
            <person name="Crowhurst R."/>
            <person name="Hilario E."/>
            <person name="Nardozza S."/>
            <person name="Fraser L."/>
            <person name="Peng Y."/>
            <person name="Gunaseelan K."/>
            <person name="Simpson R."/>
            <person name="Tahir J."/>
            <person name="Deroles S.C."/>
            <person name="Templeton K."/>
            <person name="Luo Z."/>
            <person name="Davy M."/>
            <person name="Cheng C."/>
            <person name="McNeilage M."/>
            <person name="Scaglione D."/>
            <person name="Liu Y."/>
            <person name="Zhang Q."/>
            <person name="Datson P."/>
            <person name="De Silva N."/>
            <person name="Gardiner S.E."/>
            <person name="Bassett H."/>
            <person name="Chagne D."/>
            <person name="McCallum J."/>
            <person name="Dzierzon H."/>
            <person name="Deng C."/>
            <person name="Wang Y.Y."/>
            <person name="Barron L."/>
            <person name="Manako K."/>
            <person name="Bowen J."/>
            <person name="Foster T.M."/>
            <person name="Erridge Z.A."/>
            <person name="Tiffin H."/>
            <person name="Waite C.N."/>
            <person name="Davies K.M."/>
            <person name="Grierson E.P."/>
            <person name="Laing W.A."/>
            <person name="Kirk R."/>
            <person name="Chen X."/>
            <person name="Wood M."/>
            <person name="Montefiori M."/>
            <person name="Brummell D.A."/>
            <person name="Schwinn K.E."/>
            <person name="Catanach A."/>
            <person name="Fullerton C."/>
            <person name="Li D."/>
            <person name="Meiyalaghan S."/>
            <person name="Nieuwenhuizen N."/>
            <person name="Read N."/>
            <person name="Prakash R."/>
            <person name="Hunter D."/>
            <person name="Zhang H."/>
            <person name="McKenzie M."/>
            <person name="Knabel M."/>
            <person name="Harris A."/>
            <person name="Allan A.C."/>
            <person name="Gleave A."/>
            <person name="Chen A."/>
            <person name="Janssen B.J."/>
            <person name="Plunkett B."/>
            <person name="Ampomah-Dwamena C."/>
            <person name="Voogd C."/>
            <person name="Leif D."/>
            <person name="Lafferty D."/>
            <person name="Souleyre E.J.F."/>
            <person name="Varkonyi-Gasic E."/>
            <person name="Gambi F."/>
            <person name="Hanley J."/>
            <person name="Yao J.L."/>
            <person name="Cheung J."/>
            <person name="David K.M."/>
            <person name="Warren B."/>
            <person name="Marsh K."/>
            <person name="Snowden K.C."/>
            <person name="Lin-Wang K."/>
            <person name="Brian L."/>
            <person name="Martinez-Sanchez M."/>
            <person name="Wang M."/>
            <person name="Ileperuma N."/>
            <person name="Macnee N."/>
            <person name="Campin R."/>
            <person name="McAtee P."/>
            <person name="Drummond R.S.M."/>
            <person name="Espley R.V."/>
            <person name="Ireland H.S."/>
            <person name="Wu R."/>
            <person name="Atkinson R.G."/>
            <person name="Karunairetnam S."/>
            <person name="Bulley S."/>
            <person name="Chunkath S."/>
            <person name="Hanley Z."/>
            <person name="Storey R."/>
            <person name="Thrimawithana A.H."/>
            <person name="Thomson S."/>
            <person name="David C."/>
            <person name="Testolin R."/>
            <person name="Huang H."/>
            <person name="Hellens R.P."/>
            <person name="Schaffer R.J."/>
        </authorList>
    </citation>
    <scope>NUCLEOTIDE SEQUENCE [LARGE SCALE GENOMIC DNA]</scope>
    <source>
        <strain evidence="9">cv. Red5</strain>
    </source>
</reference>
<dbReference type="PROSITE" id="PS50176">
    <property type="entry name" value="ARM_REPEAT"/>
    <property type="match status" value="1"/>
</dbReference>
<dbReference type="Pfam" id="PF04564">
    <property type="entry name" value="U-box"/>
    <property type="match status" value="1"/>
</dbReference>
<dbReference type="Gene3D" id="1.25.10.10">
    <property type="entry name" value="Leucine-rich Repeat Variant"/>
    <property type="match status" value="3"/>
</dbReference>
<gene>
    <name evidence="8" type="ORF">CEY00_Acc08340</name>
</gene>
<dbReference type="Proteomes" id="UP000241394">
    <property type="component" value="Chromosome LG8"/>
</dbReference>
<sequence>MELNVITNPAFETAAEVLSQIIESIIEIGITSKNVFIEKECFVKLANYLEKIVPLLKTLKTKRISNSDGLNKFIDILSREVKVARQLTEECGKRNKVYLLMNCRSISKRLEDTTSEISRALSLIPLFTLDISSGIIGEISQLSELMQTAEFKAALAEEEILEKIESGIQESNVDRSYANNLLYSIAQAVGASTEQSALKKVFEEFKSEIENAQLRKNHAEAKQMDQIIALLERADATSSPHEKELKYLTKRNSLGTQPLEPLQSFICPITGEVMVDPVEISSGHTFERSAIEQWFAAGNNLCPLTATQLDTLILRPNRTLRKSIEEWMDRNTMIRIASMKPKLLSGEEEEVLHCMGQLQDLCEQRDIHREWVTLENYIPILIGFLGDRSRDIRKHALIILCILAKDSDDAKARIARVDNAIESIVRFLGSRIAGKLAVALLLELSKSELIRDCICKVQGCILLLVTMSSSDESEVAGYARELLENLSFSNENVIQMAKANYFKHLLQHLSSGPEDVKLIMATTLAEMELTDRNKSSLLDDGVLDSLLHLVSHSDTKVKIVAVKALQNLSSLPKNGMQMIKEGVVRPLLDLLFHHTSLPTLKEEVATTIMHLAISTASQDLDETQVSLLESNEDIFRLFLLITFRGCTVQQSILRAFHAMCQSPSATTIKASLKQCSAVQQLLPLCELDDLNVRANAVKLLCCLTEDVEANILEHMGPKSIDTLLKIIRTSSDDEEIASAMGIISNLPKCPQITEWLLGAGGLPVLFSFLPVRNHNGSHQNQLIENAVGAISHFSDPTNQQSQKQAAEIGLIPVLVQLLESTTGLTRRQAALSLAQFSASSPILSRPVPKRHGLWCFSPPPETLCIVHRGICTVESSFCLVEADAVEPLVRVLGESDLEVCEAALDALLTLIEGERLQSGSKMLAEANAIPSMIKLLSAPSPVLQEKVLTSLERIFRLAEIKHTYGASSQMPLVDLTQRGNSSARSLAARILAQLDVLPDQSSYF</sequence>
<dbReference type="SMART" id="SM00504">
    <property type="entry name" value="Ubox"/>
    <property type="match status" value="1"/>
</dbReference>
<name>A0A2R6R7J7_ACTCC</name>
<keyword evidence="5" id="KW-0677">Repeat</keyword>
<dbReference type="PANTHER" id="PTHR45958">
    <property type="entry name" value="RING-TYPE E3 UBIQUITIN TRANSFERASE"/>
    <property type="match status" value="1"/>
</dbReference>
<evidence type="ECO:0000313" key="9">
    <source>
        <dbReference type="Proteomes" id="UP000241394"/>
    </source>
</evidence>
<dbReference type="Gene3D" id="3.30.40.10">
    <property type="entry name" value="Zinc/RING finger domain, C3HC4 (zinc finger)"/>
    <property type="match status" value="1"/>
</dbReference>
<dbReference type="Gene3D" id="1.20.930.20">
    <property type="entry name" value="Adaptor protein Cbl, N-terminal domain"/>
    <property type="match status" value="1"/>
</dbReference>
<dbReference type="InterPro" id="IPR011989">
    <property type="entry name" value="ARM-like"/>
</dbReference>
<accession>A0A2R6R7J7</accession>
<comment type="catalytic activity">
    <reaction evidence="1">
        <text>S-ubiquitinyl-[E2 ubiquitin-conjugating enzyme]-L-cysteine + [acceptor protein]-L-lysine = [E2 ubiquitin-conjugating enzyme]-L-cysteine + N(6)-ubiquitinyl-[acceptor protein]-L-lysine.</text>
        <dbReference type="EC" id="2.3.2.27"/>
    </reaction>
</comment>
<dbReference type="EC" id="2.3.2.27" evidence="3"/>
<dbReference type="InterPro" id="IPR013083">
    <property type="entry name" value="Znf_RING/FYVE/PHD"/>
</dbReference>
<keyword evidence="4" id="KW-0808">Transferase</keyword>
<evidence type="ECO:0000313" key="8">
    <source>
        <dbReference type="EMBL" id="PSS23516.1"/>
    </source>
</evidence>
<proteinExistence type="predicted"/>
<dbReference type="InterPro" id="IPR045210">
    <property type="entry name" value="RING-Ubox_PUB"/>
</dbReference>
<reference evidence="8 9" key="1">
    <citation type="submission" date="2017-07" db="EMBL/GenBank/DDBJ databases">
        <title>An improved, manually edited Actinidia chinensis var. chinensis (kiwifruit) genome highlights the challenges associated with draft genomes and gene prediction in plants.</title>
        <authorList>
            <person name="Pilkington S."/>
            <person name="Crowhurst R."/>
            <person name="Hilario E."/>
            <person name="Nardozza S."/>
            <person name="Fraser L."/>
            <person name="Peng Y."/>
            <person name="Gunaseelan K."/>
            <person name="Simpson R."/>
            <person name="Tahir J."/>
            <person name="Deroles S."/>
            <person name="Templeton K."/>
            <person name="Luo Z."/>
            <person name="Davy M."/>
            <person name="Cheng C."/>
            <person name="Mcneilage M."/>
            <person name="Scaglione D."/>
            <person name="Liu Y."/>
            <person name="Zhang Q."/>
            <person name="Datson P."/>
            <person name="De Silva N."/>
            <person name="Gardiner S."/>
            <person name="Bassett H."/>
            <person name="Chagne D."/>
            <person name="Mccallum J."/>
            <person name="Dzierzon H."/>
            <person name="Deng C."/>
            <person name="Wang Y.-Y."/>
            <person name="Barron N."/>
            <person name="Manako K."/>
            <person name="Bowen J."/>
            <person name="Foster T."/>
            <person name="Erridge Z."/>
            <person name="Tiffin H."/>
            <person name="Waite C."/>
            <person name="Davies K."/>
            <person name="Grierson E."/>
            <person name="Laing W."/>
            <person name="Kirk R."/>
            <person name="Chen X."/>
            <person name="Wood M."/>
            <person name="Montefiori M."/>
            <person name="Brummell D."/>
            <person name="Schwinn K."/>
            <person name="Catanach A."/>
            <person name="Fullerton C."/>
            <person name="Li D."/>
            <person name="Meiyalaghan S."/>
            <person name="Nieuwenhuizen N."/>
            <person name="Read N."/>
            <person name="Prakash R."/>
            <person name="Hunter D."/>
            <person name="Zhang H."/>
            <person name="Mckenzie M."/>
            <person name="Knabel M."/>
            <person name="Harris A."/>
            <person name="Allan A."/>
            <person name="Chen A."/>
            <person name="Janssen B."/>
            <person name="Plunkett B."/>
            <person name="Dwamena C."/>
            <person name="Voogd C."/>
            <person name="Leif D."/>
            <person name="Lafferty D."/>
            <person name="Souleyre E."/>
            <person name="Varkonyi-Gasic E."/>
            <person name="Gambi F."/>
            <person name="Hanley J."/>
            <person name="Yao J.-L."/>
            <person name="Cheung J."/>
            <person name="David K."/>
            <person name="Warren B."/>
            <person name="Marsh K."/>
            <person name="Snowden K."/>
            <person name="Lin-Wang K."/>
            <person name="Brian L."/>
            <person name="Martinez-Sanchez M."/>
            <person name="Wang M."/>
            <person name="Ileperuma N."/>
            <person name="Macnee N."/>
            <person name="Campin R."/>
            <person name="Mcatee P."/>
            <person name="Drummond R."/>
            <person name="Espley R."/>
            <person name="Ireland H."/>
            <person name="Wu R."/>
            <person name="Atkinson R."/>
            <person name="Karunairetnam S."/>
            <person name="Bulley S."/>
            <person name="Chunkath S."/>
            <person name="Hanley Z."/>
            <person name="Storey R."/>
            <person name="Thrimawithana A."/>
            <person name="Thomson S."/>
            <person name="David C."/>
            <person name="Testolin R."/>
        </authorList>
    </citation>
    <scope>NUCLEOTIDE SEQUENCE [LARGE SCALE GENOMIC DNA]</scope>
    <source>
        <strain evidence="9">cv. Red5</strain>
        <tissue evidence="8">Young leaf</tissue>
    </source>
</reference>
<feature type="repeat" description="ARM" evidence="6">
    <location>
        <begin position="541"/>
        <end position="583"/>
    </location>
</feature>
<dbReference type="GO" id="GO:0007166">
    <property type="term" value="P:cell surface receptor signaling pathway"/>
    <property type="evidence" value="ECO:0007669"/>
    <property type="project" value="InterPro"/>
</dbReference>
<dbReference type="AlphaFoldDB" id="A0A2R6R7J7"/>
<dbReference type="InterPro" id="IPR003613">
    <property type="entry name" value="Ubox_domain"/>
</dbReference>
<dbReference type="SUPFAM" id="SSF57850">
    <property type="entry name" value="RING/U-box"/>
    <property type="match status" value="1"/>
</dbReference>
<comment type="caution">
    <text evidence="8">The sequence shown here is derived from an EMBL/GenBank/DDBJ whole genome shotgun (WGS) entry which is preliminary data.</text>
</comment>
<dbReference type="SMART" id="SM00185">
    <property type="entry name" value="ARM"/>
    <property type="match status" value="10"/>
</dbReference>
<dbReference type="InterPro" id="IPR016024">
    <property type="entry name" value="ARM-type_fold"/>
</dbReference>
<protein>
    <recommendedName>
        <fullName evidence="3">RING-type E3 ubiquitin transferase</fullName>
        <ecNumber evidence="3">2.3.2.27</ecNumber>
    </recommendedName>
</protein>
<dbReference type="GO" id="GO:0016567">
    <property type="term" value="P:protein ubiquitination"/>
    <property type="evidence" value="ECO:0007669"/>
    <property type="project" value="UniProtKB-UniPathway"/>
</dbReference>
<comment type="pathway">
    <text evidence="2">Protein modification; protein ubiquitination.</text>
</comment>
<dbReference type="STRING" id="1590841.A0A2R6R7J7"/>
<dbReference type="EMBL" id="NKQK01000008">
    <property type="protein sequence ID" value="PSS23516.1"/>
    <property type="molecule type" value="Genomic_DNA"/>
</dbReference>
<dbReference type="InterPro" id="IPR000225">
    <property type="entry name" value="Armadillo"/>
</dbReference>
<dbReference type="SUPFAM" id="SSF48371">
    <property type="entry name" value="ARM repeat"/>
    <property type="match status" value="2"/>
</dbReference>
<evidence type="ECO:0000256" key="6">
    <source>
        <dbReference type="PROSITE-ProRule" id="PRU00259"/>
    </source>
</evidence>
<evidence type="ECO:0000256" key="2">
    <source>
        <dbReference type="ARBA" id="ARBA00004906"/>
    </source>
</evidence>
<organism evidence="8 9">
    <name type="scientific">Actinidia chinensis var. chinensis</name>
    <name type="common">Chinese soft-hair kiwi</name>
    <dbReference type="NCBI Taxonomy" id="1590841"/>
    <lineage>
        <taxon>Eukaryota</taxon>
        <taxon>Viridiplantae</taxon>
        <taxon>Streptophyta</taxon>
        <taxon>Embryophyta</taxon>
        <taxon>Tracheophyta</taxon>
        <taxon>Spermatophyta</taxon>
        <taxon>Magnoliopsida</taxon>
        <taxon>eudicotyledons</taxon>
        <taxon>Gunneridae</taxon>
        <taxon>Pentapetalae</taxon>
        <taxon>asterids</taxon>
        <taxon>Ericales</taxon>
        <taxon>Actinidiaceae</taxon>
        <taxon>Actinidia</taxon>
    </lineage>
</organism>
<evidence type="ECO:0000256" key="5">
    <source>
        <dbReference type="ARBA" id="ARBA00022737"/>
    </source>
</evidence>
<evidence type="ECO:0000256" key="4">
    <source>
        <dbReference type="ARBA" id="ARBA00022679"/>
    </source>
</evidence>
<dbReference type="PANTHER" id="PTHR45958:SF5">
    <property type="entry name" value="RING-TYPE E3 UBIQUITIN TRANSFERASE"/>
    <property type="match status" value="1"/>
</dbReference>
<dbReference type="GO" id="GO:0061630">
    <property type="term" value="F:ubiquitin protein ligase activity"/>
    <property type="evidence" value="ECO:0007669"/>
    <property type="project" value="UniProtKB-EC"/>
</dbReference>
<dbReference type="InterPro" id="IPR052608">
    <property type="entry name" value="U-box_domain_protein"/>
</dbReference>
<keyword evidence="9" id="KW-1185">Reference proteome</keyword>